<feature type="region of interest" description="Disordered" evidence="1">
    <location>
        <begin position="1"/>
        <end position="21"/>
    </location>
</feature>
<keyword evidence="4" id="KW-1185">Reference proteome</keyword>
<name>A0AAV2HY53_LYMST</name>
<feature type="non-terminal residue" evidence="3">
    <location>
        <position position="1"/>
    </location>
</feature>
<keyword evidence="2" id="KW-0812">Transmembrane</keyword>
<feature type="compositionally biased region" description="Acidic residues" evidence="1">
    <location>
        <begin position="1"/>
        <end position="11"/>
    </location>
</feature>
<sequence length="137" mass="16427">IINNEDTERDQEDYVHAQKKASSKQKLLIHGQALVNDDVQDQQEDHNYYDDEGETEKGIIKKRKHLTPRPHPPIKIRKKHKENSGTPMFYNNVQEEMSPDQPNYLVILLVSVSPFFILFFFLLKFIRKRRVHIRYYF</sequence>
<feature type="region of interest" description="Disordered" evidence="1">
    <location>
        <begin position="59"/>
        <end position="94"/>
    </location>
</feature>
<dbReference type="EMBL" id="CAXITT010000303">
    <property type="protein sequence ID" value="CAL1538559.1"/>
    <property type="molecule type" value="Genomic_DNA"/>
</dbReference>
<evidence type="ECO:0000256" key="1">
    <source>
        <dbReference type="SAM" id="MobiDB-lite"/>
    </source>
</evidence>
<comment type="caution">
    <text evidence="3">The sequence shown here is derived from an EMBL/GenBank/DDBJ whole genome shotgun (WGS) entry which is preliminary data.</text>
</comment>
<accession>A0AAV2HY53</accession>
<evidence type="ECO:0000313" key="4">
    <source>
        <dbReference type="Proteomes" id="UP001497497"/>
    </source>
</evidence>
<protein>
    <submittedName>
        <fullName evidence="3">Uncharacterized protein</fullName>
    </submittedName>
</protein>
<evidence type="ECO:0000256" key="2">
    <source>
        <dbReference type="SAM" id="Phobius"/>
    </source>
</evidence>
<organism evidence="3 4">
    <name type="scientific">Lymnaea stagnalis</name>
    <name type="common">Great pond snail</name>
    <name type="synonym">Helix stagnalis</name>
    <dbReference type="NCBI Taxonomy" id="6523"/>
    <lineage>
        <taxon>Eukaryota</taxon>
        <taxon>Metazoa</taxon>
        <taxon>Spiralia</taxon>
        <taxon>Lophotrochozoa</taxon>
        <taxon>Mollusca</taxon>
        <taxon>Gastropoda</taxon>
        <taxon>Heterobranchia</taxon>
        <taxon>Euthyneura</taxon>
        <taxon>Panpulmonata</taxon>
        <taxon>Hygrophila</taxon>
        <taxon>Lymnaeoidea</taxon>
        <taxon>Lymnaeidae</taxon>
        <taxon>Lymnaea</taxon>
    </lineage>
</organism>
<dbReference type="AlphaFoldDB" id="A0AAV2HY53"/>
<reference evidence="3 4" key="1">
    <citation type="submission" date="2024-04" db="EMBL/GenBank/DDBJ databases">
        <authorList>
            <consortium name="Genoscope - CEA"/>
            <person name="William W."/>
        </authorList>
    </citation>
    <scope>NUCLEOTIDE SEQUENCE [LARGE SCALE GENOMIC DNA]</scope>
</reference>
<feature type="transmembrane region" description="Helical" evidence="2">
    <location>
        <begin position="104"/>
        <end position="126"/>
    </location>
</feature>
<proteinExistence type="predicted"/>
<gene>
    <name evidence="3" type="ORF">GSLYS_00012380001</name>
</gene>
<evidence type="ECO:0000313" key="3">
    <source>
        <dbReference type="EMBL" id="CAL1538559.1"/>
    </source>
</evidence>
<keyword evidence="2" id="KW-1133">Transmembrane helix</keyword>
<dbReference type="Proteomes" id="UP001497497">
    <property type="component" value="Unassembled WGS sequence"/>
</dbReference>
<feature type="compositionally biased region" description="Polar residues" evidence="1">
    <location>
        <begin position="84"/>
        <end position="94"/>
    </location>
</feature>
<keyword evidence="2" id="KW-0472">Membrane</keyword>
<feature type="compositionally biased region" description="Basic residues" evidence="1">
    <location>
        <begin position="60"/>
        <end position="81"/>
    </location>
</feature>